<evidence type="ECO:0000313" key="2">
    <source>
        <dbReference type="Proteomes" id="UP000095283"/>
    </source>
</evidence>
<proteinExistence type="predicted"/>
<dbReference type="AlphaFoldDB" id="A0A1I7XN83"/>
<protein>
    <submittedName>
        <fullName evidence="3">Phosphoprotein</fullName>
    </submittedName>
</protein>
<keyword evidence="2" id="KW-1185">Reference proteome</keyword>
<feature type="compositionally biased region" description="Pro residues" evidence="1">
    <location>
        <begin position="204"/>
        <end position="214"/>
    </location>
</feature>
<evidence type="ECO:0000256" key="1">
    <source>
        <dbReference type="SAM" id="MobiDB-lite"/>
    </source>
</evidence>
<dbReference type="Proteomes" id="UP000095283">
    <property type="component" value="Unplaced"/>
</dbReference>
<accession>A0A1I7XN83</accession>
<dbReference type="WBParaSite" id="Hba_18779">
    <property type="protein sequence ID" value="Hba_18779"/>
    <property type="gene ID" value="Hba_18779"/>
</dbReference>
<sequence length="289" mass="31954">MVWRKMEGLRDEAVIDRLQNRIMNLIHDALADQNNATVVTMSRLNGEGTDLCPPINESLSDDQMAAISEFQRELRSCTGDHGKDLDGEGNVALGNVDPAGCSNLAPDPIPSVKPKKVFFPPQKYGFFTANNVRQRWRQEPDSKANADDIIANVTEMFYGQSVPKRPTGNDWVPSTIPPGPPPFLPPLGKPPKDLTDGYGFAHTPPPPMIPPPGAPIGQKRWEPSNDGPQPKRPLQIAANDDENELFVKLLYKKLQSISNKKRVETLHVEIMSLVKIAQEQEAGEQLQAQ</sequence>
<feature type="region of interest" description="Disordered" evidence="1">
    <location>
        <begin position="204"/>
        <end position="239"/>
    </location>
</feature>
<name>A0A1I7XN83_HETBA</name>
<evidence type="ECO:0000313" key="3">
    <source>
        <dbReference type="WBParaSite" id="Hba_18779"/>
    </source>
</evidence>
<organism evidence="2 3">
    <name type="scientific">Heterorhabditis bacteriophora</name>
    <name type="common">Entomopathogenic nematode worm</name>
    <dbReference type="NCBI Taxonomy" id="37862"/>
    <lineage>
        <taxon>Eukaryota</taxon>
        <taxon>Metazoa</taxon>
        <taxon>Ecdysozoa</taxon>
        <taxon>Nematoda</taxon>
        <taxon>Chromadorea</taxon>
        <taxon>Rhabditida</taxon>
        <taxon>Rhabditina</taxon>
        <taxon>Rhabditomorpha</taxon>
        <taxon>Strongyloidea</taxon>
        <taxon>Heterorhabditidae</taxon>
        <taxon>Heterorhabditis</taxon>
    </lineage>
</organism>
<reference evidence="3" key="1">
    <citation type="submission" date="2016-11" db="UniProtKB">
        <authorList>
            <consortium name="WormBaseParasite"/>
        </authorList>
    </citation>
    <scope>IDENTIFICATION</scope>
</reference>